<sequence length="858" mass="98744">MGAIYRSELMSLCQLFLQTDSAFEAIAELGEISLCQFRDLNPNASAYQRKFIHEVRRCEAMERKLRIVRDELEKDGMFIPDVFHKIPTPTPRDIHELEAKFEKIDEELATINSSTAGLKKNFLKLQEIKHVLKKIRHQLDEGQRREAFKSISEQQHMNMENGNNVQLYVTPEDEKLKTESELRFVAGVIRRDRVLAFERVLWRLCRGNVYVRTEDIEIAQNHAFQEDNELSVFILFFSGEQLRSRVRKICEGFRAVIVDVPETEAQRSELSINVQTQLEDMGTVVGQTLEHRNIVLSAAAQNLKLWEIQVLKLKAVFHTLNLFNIDVTQKCLIAECWIPTDDIHVVQNALMHASKLSGSTVPSVLHQMETSETPPTHFRLNKFTQGFQNIVHAYGIASYREVNPAPFTIISFPFIFAVMFGDTGHGVIMFLSALMLVMFEKKIDQAKIKDEIFNTFYGGRYVILLMGLFSMYTGAVYNDVYSRSLNVFGSQWRNPYTFRLLNETLVKQDSAENSQDINFQLPPDPSFMDGDGPYPFGLDPIWNLAENKLNFMNPMKMKSSVIIGIAQMSFGLFLSVLNYWHKGSWIDFLFVFIPQLLFLSLIFIYLCVQIIMKWVFFYVREKTLFGQHYPGSNCAPSLLIGLINMFMMKSRDKGFKDGESNSPCNQQLWYPHQDKIETVFLLVAVLSIPVMLFVKPLLQKWKVSKGQHVEVHSDDGSHAEFNFGDVMVYQAIHTIEFVLGCISHTASYLRLWALSLAHAHINPKNLFTELSEVLWEMVMRMGFSMKGATGAVAIFLIFWVFSILSICILILMEGLSAFLHAIRLHWVEFQSKFYGGTGVAFEPFSFRRLIRLYEGLED</sequence>
<evidence type="ECO:0000313" key="1">
    <source>
        <dbReference type="Proteomes" id="UP000887579"/>
    </source>
</evidence>
<proteinExistence type="predicted"/>
<reference evidence="2" key="1">
    <citation type="submission" date="2022-11" db="UniProtKB">
        <authorList>
            <consortium name="WormBaseParasite"/>
        </authorList>
    </citation>
    <scope>IDENTIFICATION</scope>
</reference>
<accession>A0AC34GQI8</accession>
<name>A0AC34GQI8_9BILA</name>
<dbReference type="WBParaSite" id="ES5_v2.g6712.t1">
    <property type="protein sequence ID" value="ES5_v2.g6712.t1"/>
    <property type="gene ID" value="ES5_v2.g6712"/>
</dbReference>
<evidence type="ECO:0000313" key="2">
    <source>
        <dbReference type="WBParaSite" id="ES5_v2.g6712.t1"/>
    </source>
</evidence>
<organism evidence="1 2">
    <name type="scientific">Panagrolaimus sp. ES5</name>
    <dbReference type="NCBI Taxonomy" id="591445"/>
    <lineage>
        <taxon>Eukaryota</taxon>
        <taxon>Metazoa</taxon>
        <taxon>Ecdysozoa</taxon>
        <taxon>Nematoda</taxon>
        <taxon>Chromadorea</taxon>
        <taxon>Rhabditida</taxon>
        <taxon>Tylenchina</taxon>
        <taxon>Panagrolaimomorpha</taxon>
        <taxon>Panagrolaimoidea</taxon>
        <taxon>Panagrolaimidae</taxon>
        <taxon>Panagrolaimus</taxon>
    </lineage>
</organism>
<protein>
    <submittedName>
        <fullName evidence="2">V-type proton ATPase subunit a</fullName>
    </submittedName>
</protein>
<dbReference type="Proteomes" id="UP000887579">
    <property type="component" value="Unplaced"/>
</dbReference>